<feature type="region of interest" description="Disordered" evidence="1">
    <location>
        <begin position="1"/>
        <end position="33"/>
    </location>
</feature>
<dbReference type="GO" id="GO:0004672">
    <property type="term" value="F:protein kinase activity"/>
    <property type="evidence" value="ECO:0007669"/>
    <property type="project" value="InterPro"/>
</dbReference>
<evidence type="ECO:0000313" key="3">
    <source>
        <dbReference type="Proteomes" id="UP000035642"/>
    </source>
</evidence>
<dbReference type="AlphaFoldDB" id="A0A0K0DC48"/>
<evidence type="ECO:0000313" key="4">
    <source>
        <dbReference type="WBParaSite" id="ACAC_0000809101-mRNA-1"/>
    </source>
</evidence>
<reference evidence="3" key="1">
    <citation type="submission" date="2012-09" db="EMBL/GenBank/DDBJ databases">
        <authorList>
            <person name="Martin A.A."/>
        </authorList>
    </citation>
    <scope>NUCLEOTIDE SEQUENCE</scope>
</reference>
<dbReference type="InterPro" id="IPR000719">
    <property type="entry name" value="Prot_kinase_dom"/>
</dbReference>
<name>A0A0K0DC48_ANGCA</name>
<accession>A0A0K0DC48</accession>
<dbReference type="SMART" id="SM00220">
    <property type="entry name" value="S_TKc"/>
    <property type="match status" value="1"/>
</dbReference>
<dbReference type="STRING" id="6313.A0A0K0DC48"/>
<dbReference type="InterPro" id="IPR050235">
    <property type="entry name" value="CK1_Ser-Thr_kinase"/>
</dbReference>
<dbReference type="GO" id="GO:0005524">
    <property type="term" value="F:ATP binding"/>
    <property type="evidence" value="ECO:0007669"/>
    <property type="project" value="InterPro"/>
</dbReference>
<dbReference type="WBParaSite" id="ACAC_0000809101-mRNA-1">
    <property type="protein sequence ID" value="ACAC_0000809101-mRNA-1"/>
    <property type="gene ID" value="ACAC_0000809101"/>
</dbReference>
<protein>
    <submittedName>
        <fullName evidence="4">Protein kinase domain-containing protein</fullName>
    </submittedName>
</protein>
<keyword evidence="3" id="KW-1185">Reference proteome</keyword>
<dbReference type="Gene3D" id="1.10.510.10">
    <property type="entry name" value="Transferase(Phosphotransferase) domain 1"/>
    <property type="match status" value="1"/>
</dbReference>
<feature type="region of interest" description="Disordered" evidence="1">
    <location>
        <begin position="349"/>
        <end position="372"/>
    </location>
</feature>
<feature type="compositionally biased region" description="Basic and acidic residues" evidence="1">
    <location>
        <begin position="9"/>
        <end position="33"/>
    </location>
</feature>
<reference evidence="4" key="2">
    <citation type="submission" date="2017-02" db="UniProtKB">
        <authorList>
            <consortium name="WormBaseParasite"/>
        </authorList>
    </citation>
    <scope>IDENTIFICATION</scope>
</reference>
<proteinExistence type="predicted"/>
<dbReference type="PROSITE" id="PS50011">
    <property type="entry name" value="PROTEIN_KINASE_DOM"/>
    <property type="match status" value="1"/>
</dbReference>
<evidence type="ECO:0000256" key="1">
    <source>
        <dbReference type="SAM" id="MobiDB-lite"/>
    </source>
</evidence>
<evidence type="ECO:0000259" key="2">
    <source>
        <dbReference type="PROSITE" id="PS50011"/>
    </source>
</evidence>
<organism evidence="3 4">
    <name type="scientific">Angiostrongylus cantonensis</name>
    <name type="common">Rat lungworm</name>
    <dbReference type="NCBI Taxonomy" id="6313"/>
    <lineage>
        <taxon>Eukaryota</taxon>
        <taxon>Metazoa</taxon>
        <taxon>Ecdysozoa</taxon>
        <taxon>Nematoda</taxon>
        <taxon>Chromadorea</taxon>
        <taxon>Rhabditida</taxon>
        <taxon>Rhabditina</taxon>
        <taxon>Rhabditomorpha</taxon>
        <taxon>Strongyloidea</taxon>
        <taxon>Metastrongylidae</taxon>
        <taxon>Angiostrongylus</taxon>
    </lineage>
</organism>
<dbReference type="PANTHER" id="PTHR11909">
    <property type="entry name" value="CASEIN KINASE-RELATED"/>
    <property type="match status" value="1"/>
</dbReference>
<sequence>MAKGVNPSTDKKHEAETNFTDADRKCPDLKSHREKASKDIKALEEGEIIGNWKVRRPIEPERHFNKIFVVEHKEKGYLAALKMEKKEAEVPMLKLELFILLHMEKINSSHFCKVFDRGMAPEYNWMVITLAGRNFRFLRKACKNGKVSLASGLSVGKQCLKALEELHKVGFIHRSVNPSIFAIGRVINDDPKDLRNVYILDFGFARQYKETDGTHKLPRPNPSKYIGKPRYAPRNAYLKRELGRMDDLEMWLYVTVELVKGALPWVHQRNPKHIFDYQKSVRSGLGLREFLGGLPVEFVDIMKEVDKLSYSDAPSYEKIYSLMENAIKMSGQEEFPYDWEEGEIEAERAGEGPGALLKKEPQTALASSNQAK</sequence>
<dbReference type="InterPro" id="IPR011009">
    <property type="entry name" value="Kinase-like_dom_sf"/>
</dbReference>
<dbReference type="Pfam" id="PF00069">
    <property type="entry name" value="Pkinase"/>
    <property type="match status" value="1"/>
</dbReference>
<dbReference type="Proteomes" id="UP000035642">
    <property type="component" value="Unassembled WGS sequence"/>
</dbReference>
<dbReference type="SUPFAM" id="SSF56112">
    <property type="entry name" value="Protein kinase-like (PK-like)"/>
    <property type="match status" value="1"/>
</dbReference>
<feature type="domain" description="Protein kinase" evidence="2">
    <location>
        <begin position="53"/>
        <end position="327"/>
    </location>
</feature>